<dbReference type="RefSeq" id="XP_013398061.1">
    <property type="nucleotide sequence ID" value="XM_013542607.2"/>
</dbReference>
<keyword evidence="4 5" id="KW-0238">DNA-binding</keyword>
<evidence type="ECO:0000256" key="5">
    <source>
        <dbReference type="PROSITE-ProRule" id="PRU00309"/>
    </source>
</evidence>
<accession>A0A1S3IJJ7</accession>
<dbReference type="SMART" id="SM00980">
    <property type="entry name" value="THAP"/>
    <property type="match status" value="1"/>
</dbReference>
<dbReference type="Pfam" id="PF05485">
    <property type="entry name" value="THAP"/>
    <property type="match status" value="1"/>
</dbReference>
<dbReference type="GeneID" id="106158728"/>
<sequence>MVYIKHCCYGTCKNDTRFPDRPEMQGTFFIPFPKPITKREQCEKWIRACGRPTEQFNVARVTKSTFICSKHFVGGNGPTKDHPDPIPAAAACEQQIRKLKRSKKIAPVLHQNRIDAAEALLQLSTMSTNLPYVTEETDYEPVLHAEKESKEKNESVNSESQVKRRSATDKVQRKRLKKSQVQVVA</sequence>
<keyword evidence="2 5" id="KW-0863">Zinc-finger</keyword>
<dbReference type="InterPro" id="IPR006612">
    <property type="entry name" value="THAP_Znf"/>
</dbReference>
<name>A0A1S3IJJ7_LINAN</name>
<evidence type="ECO:0000259" key="7">
    <source>
        <dbReference type="PROSITE" id="PS50950"/>
    </source>
</evidence>
<evidence type="ECO:0000256" key="6">
    <source>
        <dbReference type="SAM" id="MobiDB-lite"/>
    </source>
</evidence>
<proteinExistence type="predicted"/>
<dbReference type="AlphaFoldDB" id="A0A1S3IJJ7"/>
<evidence type="ECO:0000256" key="1">
    <source>
        <dbReference type="ARBA" id="ARBA00022723"/>
    </source>
</evidence>
<feature type="region of interest" description="Disordered" evidence="6">
    <location>
        <begin position="141"/>
        <end position="185"/>
    </location>
</feature>
<gene>
    <name evidence="9" type="primary">LOC106158728</name>
</gene>
<feature type="compositionally biased region" description="Basic and acidic residues" evidence="6">
    <location>
        <begin position="141"/>
        <end position="154"/>
    </location>
</feature>
<dbReference type="GO" id="GO:0008270">
    <property type="term" value="F:zinc ion binding"/>
    <property type="evidence" value="ECO:0007669"/>
    <property type="project" value="UniProtKB-KW"/>
</dbReference>
<keyword evidence="8" id="KW-1185">Reference proteome</keyword>
<dbReference type="GO" id="GO:0003677">
    <property type="term" value="F:DNA binding"/>
    <property type="evidence" value="ECO:0007669"/>
    <property type="project" value="UniProtKB-UniRule"/>
</dbReference>
<organism evidence="8 9">
    <name type="scientific">Lingula anatina</name>
    <name type="common">Brachiopod</name>
    <name type="synonym">Lingula unguis</name>
    <dbReference type="NCBI Taxonomy" id="7574"/>
    <lineage>
        <taxon>Eukaryota</taxon>
        <taxon>Metazoa</taxon>
        <taxon>Spiralia</taxon>
        <taxon>Lophotrochozoa</taxon>
        <taxon>Brachiopoda</taxon>
        <taxon>Linguliformea</taxon>
        <taxon>Lingulata</taxon>
        <taxon>Lingulida</taxon>
        <taxon>Linguloidea</taxon>
        <taxon>Lingulidae</taxon>
        <taxon>Lingula</taxon>
    </lineage>
</organism>
<keyword evidence="1" id="KW-0479">Metal-binding</keyword>
<evidence type="ECO:0000256" key="2">
    <source>
        <dbReference type="ARBA" id="ARBA00022771"/>
    </source>
</evidence>
<dbReference type="KEGG" id="lak:106158728"/>
<dbReference type="PROSITE" id="PS50950">
    <property type="entry name" value="ZF_THAP"/>
    <property type="match status" value="1"/>
</dbReference>
<protein>
    <submittedName>
        <fullName evidence="9">Uncharacterized protein LOC106158728</fullName>
    </submittedName>
</protein>
<dbReference type="OrthoDB" id="10066342at2759"/>
<evidence type="ECO:0000313" key="8">
    <source>
        <dbReference type="Proteomes" id="UP000085678"/>
    </source>
</evidence>
<dbReference type="Proteomes" id="UP000085678">
    <property type="component" value="Unplaced"/>
</dbReference>
<evidence type="ECO:0000256" key="4">
    <source>
        <dbReference type="ARBA" id="ARBA00023125"/>
    </source>
</evidence>
<evidence type="ECO:0000313" key="9">
    <source>
        <dbReference type="RefSeq" id="XP_013398061.1"/>
    </source>
</evidence>
<evidence type="ECO:0000256" key="3">
    <source>
        <dbReference type="ARBA" id="ARBA00022833"/>
    </source>
</evidence>
<feature type="domain" description="THAP-type" evidence="7">
    <location>
        <begin position="1"/>
        <end position="90"/>
    </location>
</feature>
<dbReference type="SUPFAM" id="SSF57716">
    <property type="entry name" value="Glucocorticoid receptor-like (DNA-binding domain)"/>
    <property type="match status" value="1"/>
</dbReference>
<dbReference type="InParanoid" id="A0A1S3IJJ7"/>
<dbReference type="STRING" id="7574.A0A1S3IJJ7"/>
<keyword evidence="3" id="KW-0862">Zinc</keyword>
<reference evidence="9" key="1">
    <citation type="submission" date="2025-08" db="UniProtKB">
        <authorList>
            <consortium name="RefSeq"/>
        </authorList>
    </citation>
    <scope>IDENTIFICATION</scope>
    <source>
        <tissue evidence="9">Gonads</tissue>
    </source>
</reference>